<protein>
    <submittedName>
        <fullName evidence="2">Uncharacterized protein</fullName>
    </submittedName>
</protein>
<accession>A0A6M3KF38</accession>
<evidence type="ECO:0000313" key="1">
    <source>
        <dbReference type="EMBL" id="QJA57290.1"/>
    </source>
</evidence>
<sequence>MEERRNGTYYCDICDKVPASEIKGGKYNNERKVWFVCKECKLLIDDKRDKNG</sequence>
<dbReference type="EMBL" id="MT142425">
    <property type="protein sequence ID" value="QJA80529.1"/>
    <property type="molecule type" value="Genomic_DNA"/>
</dbReference>
<evidence type="ECO:0000313" key="2">
    <source>
        <dbReference type="EMBL" id="QJA80529.1"/>
    </source>
</evidence>
<proteinExistence type="predicted"/>
<gene>
    <name evidence="2" type="ORF">MM415A00702_0028</name>
    <name evidence="1" type="ORF">MM415B01667_0016</name>
</gene>
<dbReference type="AlphaFoldDB" id="A0A6M3KF38"/>
<organism evidence="2">
    <name type="scientific">viral metagenome</name>
    <dbReference type="NCBI Taxonomy" id="1070528"/>
    <lineage>
        <taxon>unclassified sequences</taxon>
        <taxon>metagenomes</taxon>
        <taxon>organismal metagenomes</taxon>
    </lineage>
</organism>
<reference evidence="2" key="1">
    <citation type="submission" date="2020-03" db="EMBL/GenBank/DDBJ databases">
        <title>The deep terrestrial virosphere.</title>
        <authorList>
            <person name="Holmfeldt K."/>
            <person name="Nilsson E."/>
            <person name="Simone D."/>
            <person name="Lopez-Fernandez M."/>
            <person name="Wu X."/>
            <person name="de Brujin I."/>
            <person name="Lundin D."/>
            <person name="Andersson A."/>
            <person name="Bertilsson S."/>
            <person name="Dopson M."/>
        </authorList>
    </citation>
    <scope>NUCLEOTIDE SEQUENCE</scope>
    <source>
        <strain evidence="2">MM415A00702</strain>
        <strain evidence="1">MM415B01667</strain>
    </source>
</reference>
<name>A0A6M3KF38_9ZZZZ</name>
<dbReference type="EMBL" id="MT141265">
    <property type="protein sequence ID" value="QJA57290.1"/>
    <property type="molecule type" value="Genomic_DNA"/>
</dbReference>